<feature type="site" description="Activates thiol group during catalysis" evidence="6">
    <location>
        <position position="185"/>
    </location>
</feature>
<dbReference type="GO" id="GO:0050661">
    <property type="term" value="F:NADP binding"/>
    <property type="evidence" value="ECO:0007669"/>
    <property type="project" value="InterPro"/>
</dbReference>
<comment type="similarity">
    <text evidence="1 7">Belongs to the glyceraldehyde-3-phosphate dehydrogenase family.</text>
</comment>
<organism evidence="10 11">
    <name type="scientific">Reticulibacter mediterranei</name>
    <dbReference type="NCBI Taxonomy" id="2778369"/>
    <lineage>
        <taxon>Bacteria</taxon>
        <taxon>Bacillati</taxon>
        <taxon>Chloroflexota</taxon>
        <taxon>Ktedonobacteria</taxon>
        <taxon>Ktedonobacterales</taxon>
        <taxon>Reticulibacteraceae</taxon>
        <taxon>Reticulibacter</taxon>
    </lineage>
</organism>
<dbReference type="SUPFAM" id="SSF51735">
    <property type="entry name" value="NAD(P)-binding Rossmann-fold domains"/>
    <property type="match status" value="1"/>
</dbReference>
<dbReference type="CDD" id="cd18126">
    <property type="entry name" value="GAPDH_I_C"/>
    <property type="match status" value="1"/>
</dbReference>
<feature type="binding site" evidence="5">
    <location>
        <position position="321"/>
    </location>
    <ligand>
        <name>NAD(+)</name>
        <dbReference type="ChEBI" id="CHEBI:57540"/>
    </ligand>
</feature>
<feature type="binding site" evidence="4">
    <location>
        <begin position="157"/>
        <end position="159"/>
    </location>
    <ligand>
        <name>D-glyceraldehyde 3-phosphate</name>
        <dbReference type="ChEBI" id="CHEBI:59776"/>
    </ligand>
</feature>
<dbReference type="GO" id="GO:0006006">
    <property type="term" value="P:glucose metabolic process"/>
    <property type="evidence" value="ECO:0007669"/>
    <property type="project" value="InterPro"/>
</dbReference>
<dbReference type="Gene3D" id="3.40.50.720">
    <property type="entry name" value="NAD(P)-binding Rossmann-like Domain"/>
    <property type="match status" value="1"/>
</dbReference>
<dbReference type="Proteomes" id="UP000597444">
    <property type="component" value="Unassembled WGS sequence"/>
</dbReference>
<feature type="binding site" evidence="5">
    <location>
        <begin position="12"/>
        <end position="13"/>
    </location>
    <ligand>
        <name>NAD(+)</name>
        <dbReference type="ChEBI" id="CHEBI:57540"/>
    </ligand>
</feature>
<keyword evidence="2 8" id="KW-0560">Oxidoreductase</keyword>
<dbReference type="PANTHER" id="PTHR43148">
    <property type="entry name" value="GLYCERALDEHYDE-3-PHOSPHATE DEHYDROGENASE 2"/>
    <property type="match status" value="1"/>
</dbReference>
<feature type="binding site" evidence="4">
    <location>
        <position position="188"/>
    </location>
    <ligand>
        <name>D-glyceraldehyde 3-phosphate</name>
        <dbReference type="ChEBI" id="CHEBI:59776"/>
    </ligand>
</feature>
<evidence type="ECO:0000256" key="7">
    <source>
        <dbReference type="RuleBase" id="RU000397"/>
    </source>
</evidence>
<evidence type="ECO:0000256" key="6">
    <source>
        <dbReference type="PIRSR" id="PIRSR000149-4"/>
    </source>
</evidence>
<dbReference type="PRINTS" id="PR00078">
    <property type="entry name" value="G3PDHDRGNASE"/>
</dbReference>
<dbReference type="Pfam" id="PF02800">
    <property type="entry name" value="Gp_dh_C"/>
    <property type="match status" value="1"/>
</dbReference>
<dbReference type="SUPFAM" id="SSF55347">
    <property type="entry name" value="Glyceraldehyde-3-phosphate dehydrogenase-like, C-terminal domain"/>
    <property type="match status" value="1"/>
</dbReference>
<dbReference type="SMART" id="SM00846">
    <property type="entry name" value="Gp_dh_N"/>
    <property type="match status" value="1"/>
</dbReference>
<dbReference type="InterPro" id="IPR020829">
    <property type="entry name" value="GlycerAld_3-P_DH_cat"/>
</dbReference>
<dbReference type="RefSeq" id="WP_220210552.1">
    <property type="nucleotide sequence ID" value="NZ_BNJK01000002.1"/>
</dbReference>
<feature type="binding site" evidence="5">
    <location>
        <position position="122"/>
    </location>
    <ligand>
        <name>NAD(+)</name>
        <dbReference type="ChEBI" id="CHEBI:57540"/>
    </ligand>
</feature>
<evidence type="ECO:0000256" key="2">
    <source>
        <dbReference type="ARBA" id="ARBA00023002"/>
    </source>
</evidence>
<evidence type="ECO:0000256" key="5">
    <source>
        <dbReference type="PIRSR" id="PIRSR000149-3"/>
    </source>
</evidence>
<dbReference type="PIRSF" id="PIRSF000149">
    <property type="entry name" value="GAP_DH"/>
    <property type="match status" value="1"/>
</dbReference>
<dbReference type="GO" id="GO:0051287">
    <property type="term" value="F:NAD binding"/>
    <property type="evidence" value="ECO:0007669"/>
    <property type="project" value="InterPro"/>
</dbReference>
<dbReference type="EMBL" id="BNJK01000002">
    <property type="protein sequence ID" value="GHO99943.1"/>
    <property type="molecule type" value="Genomic_DNA"/>
</dbReference>
<feature type="active site" description="Nucleophile" evidence="3">
    <location>
        <position position="158"/>
    </location>
</feature>
<dbReference type="FunFam" id="3.30.360.10:FF:000002">
    <property type="entry name" value="Glyceraldehyde-3-phosphate dehydrogenase"/>
    <property type="match status" value="1"/>
</dbReference>
<feature type="domain" description="Glyceraldehyde 3-phosphate dehydrogenase NAD(P) binding" evidence="9">
    <location>
        <begin position="3"/>
        <end position="158"/>
    </location>
</feature>
<dbReference type="GO" id="GO:0016620">
    <property type="term" value="F:oxidoreductase activity, acting on the aldehyde or oxo group of donors, NAD or NADP as acceptor"/>
    <property type="evidence" value="ECO:0007669"/>
    <property type="project" value="InterPro"/>
</dbReference>
<dbReference type="NCBIfam" id="TIGR01534">
    <property type="entry name" value="GAPDH-I"/>
    <property type="match status" value="1"/>
</dbReference>
<evidence type="ECO:0000256" key="3">
    <source>
        <dbReference type="PIRSR" id="PIRSR000149-1"/>
    </source>
</evidence>
<proteinExistence type="inferred from homology"/>
<feature type="binding site" evidence="4">
    <location>
        <position position="239"/>
    </location>
    <ligand>
        <name>D-glyceraldehyde 3-phosphate</name>
        <dbReference type="ChEBI" id="CHEBI:59776"/>
    </ligand>
</feature>
<dbReference type="FunFam" id="3.40.50.720:FF:000001">
    <property type="entry name" value="Glyceraldehyde-3-phosphate dehydrogenase"/>
    <property type="match status" value="1"/>
</dbReference>
<evidence type="ECO:0000256" key="8">
    <source>
        <dbReference type="RuleBase" id="RU361160"/>
    </source>
</evidence>
<dbReference type="Gene3D" id="3.30.360.10">
    <property type="entry name" value="Dihydrodipicolinate Reductase, domain 2"/>
    <property type="match status" value="1"/>
</dbReference>
<dbReference type="InterPro" id="IPR036291">
    <property type="entry name" value="NAD(P)-bd_dom_sf"/>
</dbReference>
<dbReference type="InterPro" id="IPR006424">
    <property type="entry name" value="Glyceraldehyde-3-P_DH_1"/>
</dbReference>
<feature type="binding site" evidence="4">
    <location>
        <begin position="216"/>
        <end position="217"/>
    </location>
    <ligand>
        <name>D-glyceraldehyde 3-phosphate</name>
        <dbReference type="ChEBI" id="CHEBI:59776"/>
    </ligand>
</feature>
<sequence>MSIRVGINGFGRIGRQSFKALLERYPNDLEVVAINDITDVQTNAHLFRYDSTYGRFEGIVETKENDLVINGRHINVFAQRDPARIPWSDVGVQVVIESTGRFTDAEQASAHLHDTVKKVIVSAPLKGKATEKAITIVLGVNEQDYNPAEHQIISNASCTTNCLAPTVKVLHDAFGIERGLMTTVHAYTNDQPILDVVHKDLRRARAAAANIIPTTTGAARALALVIPDLKGKFDGFALRVPTLTVSVVDFVANLREPASKEAINEAFKRATTGRLNGVLAYTEEPLVSSDFRGDSHSSTVDGLSTMMLGDTFVKVVAWYDNEWGYACRVADLTCLISQEL</sequence>
<reference evidence="10" key="1">
    <citation type="submission" date="2020-10" db="EMBL/GenBank/DDBJ databases">
        <title>Taxonomic study of unclassified bacteria belonging to the class Ktedonobacteria.</title>
        <authorList>
            <person name="Yabe S."/>
            <person name="Wang C.M."/>
            <person name="Zheng Y."/>
            <person name="Sakai Y."/>
            <person name="Cavaletti L."/>
            <person name="Monciardini P."/>
            <person name="Donadio S."/>
        </authorList>
    </citation>
    <scope>NUCLEOTIDE SEQUENCE</scope>
    <source>
        <strain evidence="10">ID150040</strain>
    </source>
</reference>
<protein>
    <recommendedName>
        <fullName evidence="8">Glyceraldehyde-3-phosphate dehydrogenase</fullName>
        <ecNumber evidence="8">1.2.1.-</ecNumber>
    </recommendedName>
</protein>
<evidence type="ECO:0000313" key="10">
    <source>
        <dbReference type="EMBL" id="GHO99943.1"/>
    </source>
</evidence>
<dbReference type="AlphaFoldDB" id="A0A8J3IWT2"/>
<evidence type="ECO:0000256" key="4">
    <source>
        <dbReference type="PIRSR" id="PIRSR000149-2"/>
    </source>
</evidence>
<keyword evidence="5" id="KW-0520">NAD</keyword>
<dbReference type="InterPro" id="IPR020828">
    <property type="entry name" value="GlycerAld_3-P_DH_NAD(P)-bd"/>
</dbReference>
<dbReference type="Pfam" id="PF00044">
    <property type="entry name" value="Gp_dh_N"/>
    <property type="match status" value="1"/>
</dbReference>
<dbReference type="EC" id="1.2.1.-" evidence="8"/>
<keyword evidence="5" id="KW-0547">Nucleotide-binding</keyword>
<gene>
    <name evidence="10" type="ORF">KSF_099910</name>
</gene>
<accession>A0A8J3IWT2</accession>
<dbReference type="InterPro" id="IPR020831">
    <property type="entry name" value="GlycerAld/Erythrose_P_DH"/>
</dbReference>
<dbReference type="PROSITE" id="PS00071">
    <property type="entry name" value="GAPDH"/>
    <property type="match status" value="1"/>
</dbReference>
<name>A0A8J3IWT2_9CHLR</name>
<dbReference type="InterPro" id="IPR020830">
    <property type="entry name" value="GlycerAld_3-P_DH_AS"/>
</dbReference>
<evidence type="ECO:0000259" key="9">
    <source>
        <dbReference type="SMART" id="SM00846"/>
    </source>
</evidence>
<keyword evidence="11" id="KW-1185">Reference proteome</keyword>
<comment type="caution">
    <text evidence="10">The sequence shown here is derived from an EMBL/GenBank/DDBJ whole genome shotgun (WGS) entry which is preliminary data.</text>
</comment>
<evidence type="ECO:0000256" key="1">
    <source>
        <dbReference type="ARBA" id="ARBA00007406"/>
    </source>
</evidence>
<dbReference type="CDD" id="cd05214">
    <property type="entry name" value="GAPDH_I_N"/>
    <property type="match status" value="1"/>
</dbReference>
<feature type="binding site" evidence="5">
    <location>
        <position position="36"/>
    </location>
    <ligand>
        <name>NAD(+)</name>
        <dbReference type="ChEBI" id="CHEBI:57540"/>
    </ligand>
</feature>
<feature type="binding site" evidence="5">
    <location>
        <position position="80"/>
    </location>
    <ligand>
        <name>NAD(+)</name>
        <dbReference type="ChEBI" id="CHEBI:57540"/>
    </ligand>
</feature>
<evidence type="ECO:0000313" key="11">
    <source>
        <dbReference type="Proteomes" id="UP000597444"/>
    </source>
</evidence>